<feature type="coiled-coil region" evidence="1">
    <location>
        <begin position="18"/>
        <end position="45"/>
    </location>
</feature>
<sequence>MAIYFLELKKFKSVKEDFRKLLKTLKDLDCEKKKLAQENDALKKYIMMRNLNSESTAPGNKGHSKSNYEGSTSHSNLDSVLSKFIDKIDTSKSHPGVPQRMCVISPPINGKLGVIYGSPSPSSGMKKLNLSAPHSSESLHRKSALQLDTPYSSPASVQSKTSVFVTPQTPATPSPNDFFKSPTDQESKFIQCQKMSRRKLVVHPFSPND</sequence>
<evidence type="ECO:0000313" key="3">
    <source>
        <dbReference type="EMBL" id="GFY45603.1"/>
    </source>
</evidence>
<accession>A0A8X7BWF4</accession>
<comment type="caution">
    <text evidence="3">The sequence shown here is derived from an EMBL/GenBank/DDBJ whole genome shotgun (WGS) entry which is preliminary data.</text>
</comment>
<keyword evidence="1" id="KW-0175">Coiled coil</keyword>
<evidence type="ECO:0000313" key="4">
    <source>
        <dbReference type="Proteomes" id="UP000886998"/>
    </source>
</evidence>
<gene>
    <name evidence="3" type="primary">Rnf212</name>
    <name evidence="3" type="ORF">TNIN_275261</name>
</gene>
<name>A0A8X7BWF4_9ARAC</name>
<keyword evidence="4" id="KW-1185">Reference proteome</keyword>
<dbReference type="GO" id="GO:0016874">
    <property type="term" value="F:ligase activity"/>
    <property type="evidence" value="ECO:0007669"/>
    <property type="project" value="UniProtKB-KW"/>
</dbReference>
<dbReference type="AlphaFoldDB" id="A0A8X7BWF4"/>
<feature type="compositionally biased region" description="Polar residues" evidence="2">
    <location>
        <begin position="65"/>
        <end position="75"/>
    </location>
</feature>
<dbReference type="EMBL" id="BMAV01004932">
    <property type="protein sequence ID" value="GFY45603.1"/>
    <property type="molecule type" value="Genomic_DNA"/>
</dbReference>
<protein>
    <submittedName>
        <fullName evidence="3">Putative E3 SUMO-protein ligase RNF212</fullName>
    </submittedName>
</protein>
<feature type="region of interest" description="Disordered" evidence="2">
    <location>
        <begin position="53"/>
        <end position="75"/>
    </location>
</feature>
<feature type="compositionally biased region" description="Polar residues" evidence="2">
    <location>
        <begin position="150"/>
        <end position="175"/>
    </location>
</feature>
<evidence type="ECO:0000256" key="2">
    <source>
        <dbReference type="SAM" id="MobiDB-lite"/>
    </source>
</evidence>
<evidence type="ECO:0000256" key="1">
    <source>
        <dbReference type="SAM" id="Coils"/>
    </source>
</evidence>
<dbReference type="OrthoDB" id="6369009at2759"/>
<organism evidence="3 4">
    <name type="scientific">Trichonephila inaurata madagascariensis</name>
    <dbReference type="NCBI Taxonomy" id="2747483"/>
    <lineage>
        <taxon>Eukaryota</taxon>
        <taxon>Metazoa</taxon>
        <taxon>Ecdysozoa</taxon>
        <taxon>Arthropoda</taxon>
        <taxon>Chelicerata</taxon>
        <taxon>Arachnida</taxon>
        <taxon>Araneae</taxon>
        <taxon>Araneomorphae</taxon>
        <taxon>Entelegynae</taxon>
        <taxon>Araneoidea</taxon>
        <taxon>Nephilidae</taxon>
        <taxon>Trichonephila</taxon>
        <taxon>Trichonephila inaurata</taxon>
    </lineage>
</organism>
<reference evidence="3" key="1">
    <citation type="submission" date="2020-08" db="EMBL/GenBank/DDBJ databases">
        <title>Multicomponent nature underlies the extraordinary mechanical properties of spider dragline silk.</title>
        <authorList>
            <person name="Kono N."/>
            <person name="Nakamura H."/>
            <person name="Mori M."/>
            <person name="Yoshida Y."/>
            <person name="Ohtoshi R."/>
            <person name="Malay A.D."/>
            <person name="Moran D.A.P."/>
            <person name="Tomita M."/>
            <person name="Numata K."/>
            <person name="Arakawa K."/>
        </authorList>
    </citation>
    <scope>NUCLEOTIDE SEQUENCE</scope>
</reference>
<keyword evidence="3" id="KW-0436">Ligase</keyword>
<dbReference type="Proteomes" id="UP000886998">
    <property type="component" value="Unassembled WGS sequence"/>
</dbReference>
<proteinExistence type="predicted"/>
<feature type="region of interest" description="Disordered" evidence="2">
    <location>
        <begin position="150"/>
        <end position="186"/>
    </location>
</feature>